<dbReference type="AlphaFoldDB" id="A0A150G1W2"/>
<dbReference type="Pfam" id="PF00595">
    <property type="entry name" value="PDZ"/>
    <property type="match status" value="1"/>
</dbReference>
<evidence type="ECO:0000313" key="4">
    <source>
        <dbReference type="Proteomes" id="UP000075714"/>
    </source>
</evidence>
<dbReference type="EMBL" id="LSYV01000096">
    <property type="protein sequence ID" value="KXZ43290.1"/>
    <property type="molecule type" value="Genomic_DNA"/>
</dbReference>
<dbReference type="PROSITE" id="PS50106">
    <property type="entry name" value="PDZ"/>
    <property type="match status" value="1"/>
</dbReference>
<accession>A0A150G1W2</accession>
<gene>
    <name evidence="3" type="ORF">GPECTOR_95g679</name>
</gene>
<name>A0A150G1W2_GONPE</name>
<dbReference type="InterPro" id="IPR001478">
    <property type="entry name" value="PDZ"/>
</dbReference>
<sequence>MQALRSSRVPRRGSPALSAVPTVRAPRTQHRSLPRCRSSAAPSDGVALQDLRPVRATAPNDDTGGLLEAEVLARPGSRVFTASVKKPLGLVLAEKGGRIVVESVSPGGHAAAAGIAAGDVLLATGARAQVRVPACLPACLPA</sequence>
<keyword evidence="4" id="KW-1185">Reference proteome</keyword>
<dbReference type="InterPro" id="IPR036034">
    <property type="entry name" value="PDZ_sf"/>
</dbReference>
<evidence type="ECO:0000259" key="2">
    <source>
        <dbReference type="PROSITE" id="PS50106"/>
    </source>
</evidence>
<evidence type="ECO:0000256" key="1">
    <source>
        <dbReference type="SAM" id="MobiDB-lite"/>
    </source>
</evidence>
<dbReference type="Proteomes" id="UP000075714">
    <property type="component" value="Unassembled WGS sequence"/>
</dbReference>
<reference evidence="4" key="1">
    <citation type="journal article" date="2016" name="Nat. Commun.">
        <title>The Gonium pectorale genome demonstrates co-option of cell cycle regulation during the evolution of multicellularity.</title>
        <authorList>
            <person name="Hanschen E.R."/>
            <person name="Marriage T.N."/>
            <person name="Ferris P.J."/>
            <person name="Hamaji T."/>
            <person name="Toyoda A."/>
            <person name="Fujiyama A."/>
            <person name="Neme R."/>
            <person name="Noguchi H."/>
            <person name="Minakuchi Y."/>
            <person name="Suzuki M."/>
            <person name="Kawai-Toyooka H."/>
            <person name="Smith D.R."/>
            <person name="Sparks H."/>
            <person name="Anderson J."/>
            <person name="Bakaric R."/>
            <person name="Luria V."/>
            <person name="Karger A."/>
            <person name="Kirschner M.W."/>
            <person name="Durand P.M."/>
            <person name="Michod R.E."/>
            <person name="Nozaki H."/>
            <person name="Olson B.J."/>
        </authorList>
    </citation>
    <scope>NUCLEOTIDE SEQUENCE [LARGE SCALE GENOMIC DNA]</scope>
    <source>
        <strain evidence="4">NIES-2863</strain>
    </source>
</reference>
<feature type="region of interest" description="Disordered" evidence="1">
    <location>
        <begin position="1"/>
        <end position="44"/>
    </location>
</feature>
<proteinExistence type="predicted"/>
<dbReference type="Gene3D" id="2.30.42.10">
    <property type="match status" value="1"/>
</dbReference>
<comment type="caution">
    <text evidence="3">The sequence shown here is derived from an EMBL/GenBank/DDBJ whole genome shotgun (WGS) entry which is preliminary data.</text>
</comment>
<dbReference type="SUPFAM" id="SSF50156">
    <property type="entry name" value="PDZ domain-like"/>
    <property type="match status" value="1"/>
</dbReference>
<dbReference type="OrthoDB" id="530584at2759"/>
<protein>
    <recommendedName>
        <fullName evidence="2">PDZ domain-containing protein</fullName>
    </recommendedName>
</protein>
<organism evidence="3 4">
    <name type="scientific">Gonium pectorale</name>
    <name type="common">Green alga</name>
    <dbReference type="NCBI Taxonomy" id="33097"/>
    <lineage>
        <taxon>Eukaryota</taxon>
        <taxon>Viridiplantae</taxon>
        <taxon>Chlorophyta</taxon>
        <taxon>core chlorophytes</taxon>
        <taxon>Chlorophyceae</taxon>
        <taxon>CS clade</taxon>
        <taxon>Chlamydomonadales</taxon>
        <taxon>Volvocaceae</taxon>
        <taxon>Gonium</taxon>
    </lineage>
</organism>
<feature type="domain" description="PDZ" evidence="2">
    <location>
        <begin position="88"/>
        <end position="131"/>
    </location>
</feature>
<evidence type="ECO:0000313" key="3">
    <source>
        <dbReference type="EMBL" id="KXZ43290.1"/>
    </source>
</evidence>